<keyword evidence="2" id="KW-0378">Hydrolase</keyword>
<dbReference type="PANTHER" id="PTHR13136:SF11">
    <property type="entry name" value="TESTIS-EXPRESSED PROTEIN 30"/>
    <property type="match status" value="1"/>
</dbReference>
<dbReference type="Proteomes" id="UP000321814">
    <property type="component" value="Unassembled WGS sequence"/>
</dbReference>
<dbReference type="InterPro" id="IPR029058">
    <property type="entry name" value="AB_hydrolase_fold"/>
</dbReference>
<feature type="domain" description="KANL3/Tex30 alpha/beta hydrolase-like" evidence="1">
    <location>
        <begin position="18"/>
        <end position="208"/>
    </location>
</feature>
<dbReference type="InterPro" id="IPR026555">
    <property type="entry name" value="NSL3/Tex30"/>
</dbReference>
<comment type="caution">
    <text evidence="2">The sequence shown here is derived from an EMBL/GenBank/DDBJ whole genome shotgun (WGS) entry which is preliminary data.</text>
</comment>
<organism evidence="2 3">
    <name type="scientific">Rheinheimera tangshanensis</name>
    <dbReference type="NCBI Taxonomy" id="400153"/>
    <lineage>
        <taxon>Bacteria</taxon>
        <taxon>Pseudomonadati</taxon>
        <taxon>Pseudomonadota</taxon>
        <taxon>Gammaproteobacteria</taxon>
        <taxon>Chromatiales</taxon>
        <taxon>Chromatiaceae</taxon>
        <taxon>Rheinheimera</taxon>
    </lineage>
</organism>
<accession>A0A5C8LSC6</accession>
<name>A0A5C8LSC6_9GAMM</name>
<evidence type="ECO:0000259" key="1">
    <source>
        <dbReference type="Pfam" id="PF20408"/>
    </source>
</evidence>
<dbReference type="Gene3D" id="3.40.50.1820">
    <property type="entry name" value="alpha/beta hydrolase"/>
    <property type="match status" value="1"/>
</dbReference>
<reference evidence="2 3" key="1">
    <citation type="submission" date="2019-08" db="EMBL/GenBank/DDBJ databases">
        <title>Draft genome analysis of Rheinheimera tangshanensis isolated from the roots of fresh rice plants (Oryza sativa).</title>
        <authorList>
            <person name="Yu Q."/>
            <person name="Qi Y."/>
            <person name="Zhang H."/>
            <person name="Pu J."/>
        </authorList>
    </citation>
    <scope>NUCLEOTIDE SEQUENCE [LARGE SCALE GENOMIC DNA]</scope>
    <source>
        <strain evidence="2 3">JA3-B52</strain>
    </source>
</reference>
<dbReference type="OrthoDB" id="652634at2"/>
<dbReference type="Pfam" id="PF20408">
    <property type="entry name" value="Abhydrolase_11"/>
    <property type="match status" value="1"/>
</dbReference>
<dbReference type="AlphaFoldDB" id="A0A5C8LSC6"/>
<protein>
    <submittedName>
        <fullName evidence="2">Alpha/beta fold hydrolase</fullName>
    </submittedName>
</protein>
<dbReference type="EMBL" id="VRLR01000010">
    <property type="protein sequence ID" value="TXK79567.1"/>
    <property type="molecule type" value="Genomic_DNA"/>
</dbReference>
<dbReference type="GO" id="GO:0016787">
    <property type="term" value="F:hydrolase activity"/>
    <property type="evidence" value="ECO:0007669"/>
    <property type="project" value="UniProtKB-KW"/>
</dbReference>
<dbReference type="SUPFAM" id="SSF53474">
    <property type="entry name" value="alpha/beta-Hydrolases"/>
    <property type="match status" value="1"/>
</dbReference>
<dbReference type="InterPro" id="IPR046879">
    <property type="entry name" value="KANL3/Tex30_Abhydrolase"/>
</dbReference>
<keyword evidence="3" id="KW-1185">Reference proteome</keyword>
<evidence type="ECO:0000313" key="2">
    <source>
        <dbReference type="EMBL" id="TXK79567.1"/>
    </source>
</evidence>
<proteinExistence type="predicted"/>
<sequence>MPEQLALYLLVEAEKPVARLLLSHGAGAPVQSEFCQLLAEQLAKQHIEVWGFNFAYMQKTLAGSRQLPAKMPVLMAELLEQIQQIPTDLPLVIAGKSMGGRVATLLAASDLLPAVVRGVIAFGYPFHPPKKDNWRTEHFIDLKRSVLVLQGERDPFGSSEELAGKSWPAIDLKWLQSGDHDFVPLKKSGLTQQQLIRQAAVISRSFINECILEN</sequence>
<dbReference type="RefSeq" id="WP_147904955.1">
    <property type="nucleotide sequence ID" value="NZ_BAAAGC010000002.1"/>
</dbReference>
<gene>
    <name evidence="2" type="ORF">FU839_14580</name>
</gene>
<dbReference type="PANTHER" id="PTHR13136">
    <property type="entry name" value="TESTIS DEVELOPMENT PROTEIN PRTD"/>
    <property type="match status" value="1"/>
</dbReference>
<evidence type="ECO:0000313" key="3">
    <source>
        <dbReference type="Proteomes" id="UP000321814"/>
    </source>
</evidence>